<dbReference type="AlphaFoldDB" id="M1N320"/>
<keyword evidence="4" id="KW-1185">Reference proteome</keyword>
<dbReference type="KEGG" id="baus:BAnh1_04330"/>
<organism evidence="3 4">
    <name type="scientific">Bartonella australis (strain Aust/NH1)</name>
    <dbReference type="NCBI Taxonomy" id="1094489"/>
    <lineage>
        <taxon>Bacteria</taxon>
        <taxon>Pseudomonadati</taxon>
        <taxon>Pseudomonadota</taxon>
        <taxon>Alphaproteobacteria</taxon>
        <taxon>Hyphomicrobiales</taxon>
        <taxon>Bartonellaceae</taxon>
        <taxon>Bartonella</taxon>
    </lineage>
</organism>
<protein>
    <recommendedName>
        <fullName evidence="2">DUF2062 domain-containing protein</fullName>
    </recommendedName>
</protein>
<dbReference type="Proteomes" id="UP000011729">
    <property type="component" value="Chromosome"/>
</dbReference>
<keyword evidence="1" id="KW-0812">Transmembrane</keyword>
<feature type="transmembrane region" description="Helical" evidence="1">
    <location>
        <begin position="142"/>
        <end position="167"/>
    </location>
</feature>
<dbReference type="STRING" id="1094489.BAnh1_04330"/>
<keyword evidence="1" id="KW-0472">Membrane</keyword>
<dbReference type="OrthoDB" id="7360463at2"/>
<dbReference type="RefSeq" id="WP_015397822.1">
    <property type="nucleotide sequence ID" value="NC_020300.1"/>
</dbReference>
<dbReference type="EMBL" id="CP003123">
    <property type="protein sequence ID" value="AGF74314.1"/>
    <property type="molecule type" value="Genomic_DNA"/>
</dbReference>
<dbReference type="HOGENOM" id="CLU_102912_0_0_5"/>
<name>M1N320_BARAA</name>
<dbReference type="PATRIC" id="fig|1094489.3.peg.537"/>
<dbReference type="InterPro" id="IPR018639">
    <property type="entry name" value="DUF2062"/>
</dbReference>
<feature type="transmembrane region" description="Helical" evidence="1">
    <location>
        <begin position="42"/>
        <end position="70"/>
    </location>
</feature>
<dbReference type="PANTHER" id="PTHR40547">
    <property type="entry name" value="SLL0298 PROTEIN"/>
    <property type="match status" value="1"/>
</dbReference>
<sequence length="196" mass="22603">MLSRHRKSVNFSECIRLLLRPFRSFFYMRERILRISAAPHEVALGFSIGIFLAFSPFFGLHIVFAVFFSWILRGNFAAAIIGTVFSNPLTFLPIIMADYKIGYLFLSFFRDINEISLSQVRTMLGSLTFSEVWLVFGNTWDLIMMPVILGSVLLGFIFSGLSYMGIYRTTARFQQKRYQKMMKKMHLQQDGSGDAL</sequence>
<feature type="transmembrane region" description="Helical" evidence="1">
    <location>
        <begin position="76"/>
        <end position="97"/>
    </location>
</feature>
<dbReference type="Pfam" id="PF09835">
    <property type="entry name" value="DUF2062"/>
    <property type="match status" value="1"/>
</dbReference>
<evidence type="ECO:0000259" key="2">
    <source>
        <dbReference type="Pfam" id="PF09835"/>
    </source>
</evidence>
<accession>M1N320</accession>
<reference evidence="3 4" key="1">
    <citation type="journal article" date="2013" name="PLoS Genet.">
        <title>A gene transfer agent and a dynamic repertoire of secretion systems hold the keys to the explosive radiation of the emerging pathogen Bartonella.</title>
        <authorList>
            <person name="Guy L."/>
            <person name="Nystedt B."/>
            <person name="Toft C."/>
            <person name="Zaremba-Niedzwiedzka K."/>
            <person name="Berglund E.C."/>
            <person name="Granberg F."/>
            <person name="Naslund K."/>
            <person name="Eriksson A.S."/>
            <person name="Andersson S.G."/>
        </authorList>
    </citation>
    <scope>NUCLEOTIDE SEQUENCE [LARGE SCALE GENOMIC DNA]</scope>
    <source>
        <strain evidence="3 4">Aust/NH1</strain>
    </source>
</reference>
<feature type="domain" description="DUF2062" evidence="2">
    <location>
        <begin position="23"/>
        <end position="178"/>
    </location>
</feature>
<evidence type="ECO:0000313" key="4">
    <source>
        <dbReference type="Proteomes" id="UP000011729"/>
    </source>
</evidence>
<keyword evidence="1" id="KW-1133">Transmembrane helix</keyword>
<dbReference type="PANTHER" id="PTHR40547:SF1">
    <property type="entry name" value="SLL0298 PROTEIN"/>
    <property type="match status" value="1"/>
</dbReference>
<proteinExistence type="predicted"/>
<gene>
    <name evidence="3" type="ordered locus">BAnh1_04330</name>
</gene>
<evidence type="ECO:0000256" key="1">
    <source>
        <dbReference type="SAM" id="Phobius"/>
    </source>
</evidence>
<evidence type="ECO:0000313" key="3">
    <source>
        <dbReference type="EMBL" id="AGF74314.1"/>
    </source>
</evidence>
<dbReference type="eggNOG" id="COG3216">
    <property type="taxonomic scope" value="Bacteria"/>
</dbReference>